<keyword evidence="8" id="KW-1185">Reference proteome</keyword>
<feature type="transmembrane region" description="Helical" evidence="6">
    <location>
        <begin position="374"/>
        <end position="393"/>
    </location>
</feature>
<evidence type="ECO:0000256" key="6">
    <source>
        <dbReference type="SAM" id="Phobius"/>
    </source>
</evidence>
<name>A0ABW4TWI6_9SPHN</name>
<organism evidence="7 8">
    <name type="scientific">Sphingomonas arantia</name>
    <dbReference type="NCBI Taxonomy" id="1460676"/>
    <lineage>
        <taxon>Bacteria</taxon>
        <taxon>Pseudomonadati</taxon>
        <taxon>Pseudomonadota</taxon>
        <taxon>Alphaproteobacteria</taxon>
        <taxon>Sphingomonadales</taxon>
        <taxon>Sphingomonadaceae</taxon>
        <taxon>Sphingomonas</taxon>
    </lineage>
</organism>
<evidence type="ECO:0000313" key="8">
    <source>
        <dbReference type="Proteomes" id="UP001597400"/>
    </source>
</evidence>
<dbReference type="EMBL" id="JBHUGS010000001">
    <property type="protein sequence ID" value="MFD1949583.1"/>
    <property type="molecule type" value="Genomic_DNA"/>
</dbReference>
<dbReference type="Pfam" id="PF01943">
    <property type="entry name" value="Polysacc_synt"/>
    <property type="match status" value="1"/>
</dbReference>
<gene>
    <name evidence="7" type="ORF">ACFSGX_02230</name>
</gene>
<feature type="transmembrane region" description="Helical" evidence="6">
    <location>
        <begin position="173"/>
        <end position="190"/>
    </location>
</feature>
<feature type="transmembrane region" description="Helical" evidence="6">
    <location>
        <begin position="196"/>
        <end position="216"/>
    </location>
</feature>
<feature type="transmembrane region" description="Helical" evidence="6">
    <location>
        <begin position="20"/>
        <end position="41"/>
    </location>
</feature>
<accession>A0ABW4TWI6</accession>
<feature type="transmembrane region" description="Helical" evidence="6">
    <location>
        <begin position="339"/>
        <end position="362"/>
    </location>
</feature>
<evidence type="ECO:0000256" key="4">
    <source>
        <dbReference type="ARBA" id="ARBA00022989"/>
    </source>
</evidence>
<dbReference type="PANTHER" id="PTHR30250">
    <property type="entry name" value="PST FAMILY PREDICTED COLANIC ACID TRANSPORTER"/>
    <property type="match status" value="1"/>
</dbReference>
<feature type="transmembrane region" description="Helical" evidence="6">
    <location>
        <begin position="431"/>
        <end position="449"/>
    </location>
</feature>
<evidence type="ECO:0000256" key="5">
    <source>
        <dbReference type="ARBA" id="ARBA00023136"/>
    </source>
</evidence>
<feature type="transmembrane region" description="Helical" evidence="6">
    <location>
        <begin position="53"/>
        <end position="74"/>
    </location>
</feature>
<comment type="subcellular location">
    <subcellularLocation>
        <location evidence="1">Cell membrane</location>
        <topology evidence="1">Multi-pass membrane protein</topology>
    </subcellularLocation>
</comment>
<keyword evidence="4 6" id="KW-1133">Transmembrane helix</keyword>
<feature type="transmembrane region" description="Helical" evidence="6">
    <location>
        <begin position="265"/>
        <end position="290"/>
    </location>
</feature>
<protein>
    <submittedName>
        <fullName evidence="7">Lipopolysaccharide biosynthesis protein</fullName>
    </submittedName>
</protein>
<evidence type="ECO:0000256" key="3">
    <source>
        <dbReference type="ARBA" id="ARBA00022692"/>
    </source>
</evidence>
<feature type="transmembrane region" description="Helical" evidence="6">
    <location>
        <begin position="311"/>
        <end position="333"/>
    </location>
</feature>
<sequence length="496" mass="53107">MRVLSVAQHLLGRLRRSRLASNSSVYLGGTLLNRLFPFFLTPLYTRTMTPHEFGIWGFCMTVLNALLIVGDLGIGSATTRLYWDHAGSDGIGRFLTVGFLTRIGVAFGVSLGLAWPLMAGWQWLGAGMVPTWPFVPLLLGCSAVQAIVAFNLEIARSTHNPFLFSKIQIGQTILQSAMGAVLVLSDWGAVGPIVGYLVGAVIVAIIGAIAFVRQYGTLAGLDWSVSRAALRYGIASIPISASTWLRRMADRIMVGRSISMSNLAIYQVAASGMAPLAILMGSVNSAYLPYYYEQRRCGDVVLPRLVAMDSLITAGLAGISLATIAVVPELIHILAPPSYASAAGLASWFVLIAFFGGLTLQFTKELLFLKRPDLASVITLVPSMLGVVANFFVIPRFGAAGATMVGVAVNMIIFVVTVTVTRRVHSSGHDLVRIGLVCALVTLFCALFTEWHFIPFAAWSLGLRMLAAILCLAAVVSILSIRTAWRQTIGGQAGSP</sequence>
<dbReference type="InterPro" id="IPR002797">
    <property type="entry name" value="Polysacc_synth"/>
</dbReference>
<keyword evidence="5 6" id="KW-0472">Membrane</keyword>
<feature type="transmembrane region" description="Helical" evidence="6">
    <location>
        <begin position="94"/>
        <end position="114"/>
    </location>
</feature>
<comment type="caution">
    <text evidence="7">The sequence shown here is derived from an EMBL/GenBank/DDBJ whole genome shotgun (WGS) entry which is preliminary data.</text>
</comment>
<feature type="transmembrane region" description="Helical" evidence="6">
    <location>
        <begin position="399"/>
        <end position="419"/>
    </location>
</feature>
<reference evidence="8" key="1">
    <citation type="journal article" date="2019" name="Int. J. Syst. Evol. Microbiol.">
        <title>The Global Catalogue of Microorganisms (GCM) 10K type strain sequencing project: providing services to taxonomists for standard genome sequencing and annotation.</title>
        <authorList>
            <consortium name="The Broad Institute Genomics Platform"/>
            <consortium name="The Broad Institute Genome Sequencing Center for Infectious Disease"/>
            <person name="Wu L."/>
            <person name="Ma J."/>
        </authorList>
    </citation>
    <scope>NUCLEOTIDE SEQUENCE [LARGE SCALE GENOMIC DNA]</scope>
    <source>
        <strain evidence="8">CGMCC 1.12702</strain>
    </source>
</reference>
<dbReference type="RefSeq" id="WP_380927134.1">
    <property type="nucleotide sequence ID" value="NZ_JBHUGS010000001.1"/>
</dbReference>
<dbReference type="PANTHER" id="PTHR30250:SF11">
    <property type="entry name" value="O-ANTIGEN TRANSPORTER-RELATED"/>
    <property type="match status" value="1"/>
</dbReference>
<keyword evidence="2" id="KW-1003">Cell membrane</keyword>
<evidence type="ECO:0000256" key="1">
    <source>
        <dbReference type="ARBA" id="ARBA00004651"/>
    </source>
</evidence>
<feature type="transmembrane region" description="Helical" evidence="6">
    <location>
        <begin position="461"/>
        <end position="481"/>
    </location>
</feature>
<evidence type="ECO:0000256" key="2">
    <source>
        <dbReference type="ARBA" id="ARBA00022475"/>
    </source>
</evidence>
<proteinExistence type="predicted"/>
<dbReference type="Proteomes" id="UP001597400">
    <property type="component" value="Unassembled WGS sequence"/>
</dbReference>
<evidence type="ECO:0000313" key="7">
    <source>
        <dbReference type="EMBL" id="MFD1949583.1"/>
    </source>
</evidence>
<dbReference type="InterPro" id="IPR050833">
    <property type="entry name" value="Poly_Biosynth_Transport"/>
</dbReference>
<feature type="transmembrane region" description="Helical" evidence="6">
    <location>
        <begin position="228"/>
        <end position="245"/>
    </location>
</feature>
<feature type="transmembrane region" description="Helical" evidence="6">
    <location>
        <begin position="134"/>
        <end position="152"/>
    </location>
</feature>
<keyword evidence="3 6" id="KW-0812">Transmembrane</keyword>